<evidence type="ECO:0000313" key="10">
    <source>
        <dbReference type="Proteomes" id="UP000077755"/>
    </source>
</evidence>
<dbReference type="SUPFAM" id="SSF48371">
    <property type="entry name" value="ARM repeat"/>
    <property type="match status" value="2"/>
</dbReference>
<dbReference type="GO" id="GO:0034455">
    <property type="term" value="C:t-UTP complex"/>
    <property type="evidence" value="ECO:0007669"/>
    <property type="project" value="TreeGrafter"/>
</dbReference>
<evidence type="ECO:0000256" key="5">
    <source>
        <dbReference type="ARBA" id="ARBA00023242"/>
    </source>
</evidence>
<keyword evidence="10" id="KW-1185">Reference proteome</keyword>
<evidence type="ECO:0000256" key="2">
    <source>
        <dbReference type="ARBA" id="ARBA00010559"/>
    </source>
</evidence>
<dbReference type="PANTHER" id="PTHR13457">
    <property type="entry name" value="BAP28"/>
    <property type="match status" value="1"/>
</dbReference>
<dbReference type="InterPro" id="IPR022125">
    <property type="entry name" value="U3snoRNP10_N"/>
</dbReference>
<keyword evidence="4" id="KW-0698">rRNA processing</keyword>
<evidence type="ECO:0000256" key="4">
    <source>
        <dbReference type="ARBA" id="ARBA00022552"/>
    </source>
</evidence>
<dbReference type="Pfam" id="PF24477">
    <property type="entry name" value="ARM_At3g06530"/>
    <property type="match status" value="1"/>
</dbReference>
<dbReference type="SMART" id="SM01036">
    <property type="entry name" value="BP28CT"/>
    <property type="match status" value="1"/>
</dbReference>
<organism evidence="9 10">
    <name type="scientific">Daucus carota subsp. sativus</name>
    <name type="common">Carrot</name>
    <dbReference type="NCBI Taxonomy" id="79200"/>
    <lineage>
        <taxon>Eukaryota</taxon>
        <taxon>Viridiplantae</taxon>
        <taxon>Streptophyta</taxon>
        <taxon>Embryophyta</taxon>
        <taxon>Tracheophyta</taxon>
        <taxon>Spermatophyta</taxon>
        <taxon>Magnoliopsida</taxon>
        <taxon>eudicotyledons</taxon>
        <taxon>Gunneridae</taxon>
        <taxon>Pentapetalae</taxon>
        <taxon>asterids</taxon>
        <taxon>campanulids</taxon>
        <taxon>Apiales</taxon>
        <taxon>Apiaceae</taxon>
        <taxon>Apioideae</taxon>
        <taxon>Scandiceae</taxon>
        <taxon>Daucinae</taxon>
        <taxon>Daucus</taxon>
        <taxon>Daucus sect. Daucus</taxon>
    </lineage>
</organism>
<dbReference type="InterPro" id="IPR056384">
    <property type="entry name" value="ARM_At3g06530"/>
</dbReference>
<dbReference type="InterPro" id="IPR056473">
    <property type="entry name" value="HEAT_Utp10/HEAT1"/>
</dbReference>
<evidence type="ECO:0000256" key="3">
    <source>
        <dbReference type="ARBA" id="ARBA00022517"/>
    </source>
</evidence>
<feature type="region of interest" description="Disordered" evidence="7">
    <location>
        <begin position="1148"/>
        <end position="1168"/>
    </location>
</feature>
<keyword evidence="3" id="KW-0690">Ribosome biogenesis</keyword>
<dbReference type="Proteomes" id="UP000077755">
    <property type="component" value="Chromosome 8"/>
</dbReference>
<feature type="compositionally biased region" description="Basic residues" evidence="7">
    <location>
        <begin position="1151"/>
        <end position="1160"/>
    </location>
</feature>
<dbReference type="InterPro" id="IPR016024">
    <property type="entry name" value="ARM-type_fold"/>
</dbReference>
<dbReference type="PANTHER" id="PTHR13457:SF1">
    <property type="entry name" value="HEAT REPEAT-CONTAINING PROTEIN 1"/>
    <property type="match status" value="1"/>
</dbReference>
<dbReference type="Pfam" id="PF08146">
    <property type="entry name" value="BP28CT"/>
    <property type="match status" value="1"/>
</dbReference>
<dbReference type="InterPro" id="IPR011989">
    <property type="entry name" value="ARM-like"/>
</dbReference>
<evidence type="ECO:0000256" key="7">
    <source>
        <dbReference type="SAM" id="MobiDB-lite"/>
    </source>
</evidence>
<gene>
    <name evidence="9" type="ORF">DCAR_0831789</name>
</gene>
<evidence type="ECO:0000313" key="9">
    <source>
        <dbReference type="EMBL" id="WOH12287.1"/>
    </source>
</evidence>
<sequence>MASSIASQLQAIKSLINVDTEAPQKRPFTRPSILFSPKEAADIDLESLLSIALSGLEVLESRDGRFESYKNNLFSHKSREMDRELMGIEENNQINLSISSYMRLLSGYLELPAALKTLEYLIRRYKLHVYNSEELILCALPYHDTHVFVRIVQLLDTGNSKWKFLEGVKNSGAPPPRQVIVQQCIRDLGVLDALCEFALPTKKMQPSRPVMRFCIAVIIEVIGYVNVVDSNVVKRILPYIVHGLQPNVKVEPDHKAGALMIITLLVNKVALAPDLVRSLIRSVAVIARKDATETTDLQWIRASFMALISLVQLQAVDMLPKKVVDSLKVISDLPGILVGLTKEFNIDKFLAILLESLLEYSPADDLCHRSLISVIETVPAKGLVGHMVSKLLHTCVRLSKTKNESASLESGSRLKEVFLSIKRRYPSELRGAVNCFLESKKEDSMHEVLCQMLDGKQDLSTSDFKLWFALEHPKAEVRRITLSNFDTDSLLKCKDIDLQRFSTIQDAVLRRLQDDDLSVVHAALKLDRLSELINSSSLLEALQNVLQRCISNLMTRSPDNTSLAADVALLSLEHAILNFHDQEKYSRQLAGMLFPLILIIPKMQILNVRAISLTREVKWPLYANLASICHPQKTLKHEDITALNMDTISGLADTFSVHPHPEEYMTWLVECCNVSDLSKTLFFLVLLQSFTRLKIDVSQLFTLYEACFPALIIEWKSLEHVGNLDVTESTSKLLDRDCKTFLDNLFDTDLKVLSAKILRSLFWKLSEAIITVAPEDISEDENKKWLFTLQDTFTFFASQSKPVFREHLNYFVRKCKISPVRFLSKLFTGEGVSVAVKVESLHSFVHLCSQLDESILLQLLAEFPSVLVAVCSTNQDVRVAAMSCIEGLFALWPHVTISGRKNGSALGSQFLGELLGLLIQQMRLIVSDENILPSLFTNLLGTSCHSILVSESVGQRFEKAVKEDITHYLVTSALKLSAYGKLMLLTLLKGVGSEVMHIKDVELLLDELLNRRHQFHLGNDQFCTKLSKTEINTMCLLLEFCMMPVPSPDGFVHVDGILKALEFEGTFSEDPAIVQPCITVLKNINSSFFEGLKIEAQELLFKSLVVLFHSAHVDIHNATREALLRIKISSSTVGLVLEVVLKKEGFPNKPAHGKKKKKSSSHLNSGQHKDATLRCGGVVTFLSSLLDVILLKKEIYNRASILGLLFQLLRSLFMDDYWINVTNNEENYTQASPEVLPTSSSSLSYVQQSLLMILEEISASLITSLPQKDEVKYSFDVELLVKCARSSKDAVIRNHVFLLLSTIAKVVPDRVLDHILDILTVVGESAVTQVDSHSQKVFEDLITVIIPCWLSKTGNIEELLQVFVRVLPDVAEHRRLSVISHLLRTLGESFSLASLLLILFRSLVTRENIFLTDSRQSLDGLTTRIRTQWEYAFALQICDHYSCIIWLPSLVMALQKIETGTWRKELFLELLVAVQFISDKLEDPEISFKLKFVDNADDIQGTVEELTEQLVSHLQLADSRRKQNGLPSSIGKELKERIRSILKNITKGLLQLPSAYFGVVIKLLNHANYDVKRKALGLLCETLKDTAVKPKHERRGINNGARDSWLHLDASALESFNKLCSDIVKLVDESDDNSNVSLKLSAVSALEVLANRFPSNDSSFNLCLEPISKNIHSDNLAVSCSCLRTAGALINVLGPKALSELPSIMRHLLKSTHNISSSTDYKSSALSNPKEALFMSVLVTLEAIIDKLGVFLSPFIGDILELLVLHPDFTKIADPKLKLKADVVRKLIVEKVPVRLLLSPLLSIYSEAMKSGDSSLSTVFEMLANSIGTMDRSSLGANHVKIYDLCLVALDLRCQKPASIGNINVVEKNVINAMIILTLKLTETMFKPLFIRSIEWSESNVEEGDRSGLNIDRAISFYGLVNKLAESHRSLFVPYFKYLLDGCVRHLSNSAGGDVSLIRKKKKAKVAEENNSEKGGNGTLSVEMWHLRTLILSSLHKCFLYDTGNLKFLDSSNFQLLLKPIIAQLDIEPPRYIEQYTDIPTVDDVDGLIVTCVGQMAVTAGSDLLWKPLNHEVLMHTRSEKLRTRMLGLRIVKYLVDNLKEEYLVFLAETIPFLGELLEDVELQVKSLAQEILKEMESMSGESLRQYL</sequence>
<accession>A0AAF0XS31</accession>
<dbReference type="Pfam" id="PF12397">
    <property type="entry name" value="U3snoRNP10"/>
    <property type="match status" value="1"/>
</dbReference>
<dbReference type="GO" id="GO:0030515">
    <property type="term" value="F:snoRNA binding"/>
    <property type="evidence" value="ECO:0007669"/>
    <property type="project" value="TreeGrafter"/>
</dbReference>
<dbReference type="KEGG" id="dcr:108199302"/>
<proteinExistence type="inferred from homology"/>
<comment type="subcellular location">
    <subcellularLocation>
        <location evidence="1">Nucleus</location>
        <location evidence="1">Nucleolus</location>
    </subcellularLocation>
</comment>
<protein>
    <recommendedName>
        <fullName evidence="8">BP28 C-terminal domain-containing protein</fullName>
    </recommendedName>
</protein>
<reference evidence="9" key="1">
    <citation type="journal article" date="2016" name="Nat. Genet.">
        <title>A high-quality carrot genome assembly provides new insights into carotenoid accumulation and asterid genome evolution.</title>
        <authorList>
            <person name="Iorizzo M."/>
            <person name="Ellison S."/>
            <person name="Senalik D."/>
            <person name="Zeng P."/>
            <person name="Satapoomin P."/>
            <person name="Huang J."/>
            <person name="Bowman M."/>
            <person name="Iovene M."/>
            <person name="Sanseverino W."/>
            <person name="Cavagnaro P."/>
            <person name="Yildiz M."/>
            <person name="Macko-Podgorni A."/>
            <person name="Moranska E."/>
            <person name="Grzebelus E."/>
            <person name="Grzebelus D."/>
            <person name="Ashrafi H."/>
            <person name="Zheng Z."/>
            <person name="Cheng S."/>
            <person name="Spooner D."/>
            <person name="Van Deynze A."/>
            <person name="Simon P."/>
        </authorList>
    </citation>
    <scope>NUCLEOTIDE SEQUENCE</scope>
    <source>
        <tissue evidence="9">Leaf</tissue>
    </source>
</reference>
<dbReference type="InterPro" id="IPR012954">
    <property type="entry name" value="BP28_C_dom"/>
</dbReference>
<evidence type="ECO:0000259" key="8">
    <source>
        <dbReference type="SMART" id="SM01036"/>
    </source>
</evidence>
<keyword evidence="6" id="KW-0687">Ribonucleoprotein</keyword>
<name>A0AAF0XS31_DAUCS</name>
<keyword evidence="5" id="KW-0539">Nucleus</keyword>
<dbReference type="Gene3D" id="1.25.10.10">
    <property type="entry name" value="Leucine-rich Repeat Variant"/>
    <property type="match status" value="1"/>
</dbReference>
<reference evidence="9" key="2">
    <citation type="submission" date="2022-03" db="EMBL/GenBank/DDBJ databases">
        <title>Draft title - Genomic analysis of global carrot germplasm unveils the trajectory of domestication and the origin of high carotenoid orange carrot.</title>
        <authorList>
            <person name="Iorizzo M."/>
            <person name="Ellison S."/>
            <person name="Senalik D."/>
            <person name="Macko-Podgorni A."/>
            <person name="Grzebelus D."/>
            <person name="Bostan H."/>
            <person name="Rolling W."/>
            <person name="Curaba J."/>
            <person name="Simon P."/>
        </authorList>
    </citation>
    <scope>NUCLEOTIDE SEQUENCE</scope>
    <source>
        <tissue evidence="9">Leaf</tissue>
    </source>
</reference>
<dbReference type="EMBL" id="CP093350">
    <property type="protein sequence ID" value="WOH12287.1"/>
    <property type="molecule type" value="Genomic_DNA"/>
</dbReference>
<comment type="similarity">
    <text evidence="2">Belongs to the HEATR1/UTP10 family.</text>
</comment>
<feature type="domain" description="BP28 C-terminal" evidence="8">
    <location>
        <begin position="1832"/>
        <end position="2006"/>
    </location>
</feature>
<dbReference type="GO" id="GO:0000462">
    <property type="term" value="P:maturation of SSU-rRNA from tricistronic rRNA transcript (SSU-rRNA, 5.8S rRNA, LSU-rRNA)"/>
    <property type="evidence" value="ECO:0007669"/>
    <property type="project" value="TreeGrafter"/>
</dbReference>
<dbReference type="Pfam" id="PF23243">
    <property type="entry name" value="HEAT_HEATR1"/>
    <property type="match status" value="1"/>
</dbReference>
<dbReference type="GO" id="GO:0030686">
    <property type="term" value="C:90S preribosome"/>
    <property type="evidence" value="ECO:0007669"/>
    <property type="project" value="TreeGrafter"/>
</dbReference>
<evidence type="ECO:0000256" key="1">
    <source>
        <dbReference type="ARBA" id="ARBA00004604"/>
    </source>
</evidence>
<dbReference type="GO" id="GO:0032040">
    <property type="term" value="C:small-subunit processome"/>
    <property type="evidence" value="ECO:0007669"/>
    <property type="project" value="TreeGrafter"/>
</dbReference>
<evidence type="ECO:0000256" key="6">
    <source>
        <dbReference type="ARBA" id="ARBA00023274"/>
    </source>
</evidence>
<dbReference type="GO" id="GO:0045943">
    <property type="term" value="P:positive regulation of transcription by RNA polymerase I"/>
    <property type="evidence" value="ECO:0007669"/>
    <property type="project" value="TreeGrafter"/>
</dbReference>
<dbReference type="InterPro" id="IPR040191">
    <property type="entry name" value="UTP10"/>
</dbReference>